<reference evidence="2" key="1">
    <citation type="submission" date="2021-01" db="EMBL/GenBank/DDBJ databases">
        <authorList>
            <person name="Corre E."/>
            <person name="Pelletier E."/>
            <person name="Niang G."/>
            <person name="Scheremetjew M."/>
            <person name="Finn R."/>
            <person name="Kale V."/>
            <person name="Holt S."/>
            <person name="Cochrane G."/>
            <person name="Meng A."/>
            <person name="Brown T."/>
            <person name="Cohen L."/>
        </authorList>
    </citation>
    <scope>NUCLEOTIDE SEQUENCE</scope>
    <source>
        <strain evidence="2">UTEX LB 2760</strain>
    </source>
</reference>
<evidence type="ECO:0008006" key="3">
    <source>
        <dbReference type="Google" id="ProtNLM"/>
    </source>
</evidence>
<dbReference type="AlphaFoldDB" id="A0A7S0BT20"/>
<proteinExistence type="predicted"/>
<dbReference type="EMBL" id="HBEK01023330">
    <property type="protein sequence ID" value="CAD8402807.1"/>
    <property type="molecule type" value="Transcribed_RNA"/>
</dbReference>
<keyword evidence="1" id="KW-0472">Membrane</keyword>
<gene>
    <name evidence="2" type="ORF">RMAR0315_LOCUS12812</name>
</gene>
<organism evidence="2">
    <name type="scientific">Rhodosorus marinus</name>
    <dbReference type="NCBI Taxonomy" id="101924"/>
    <lineage>
        <taxon>Eukaryota</taxon>
        <taxon>Rhodophyta</taxon>
        <taxon>Stylonematophyceae</taxon>
        <taxon>Stylonematales</taxon>
        <taxon>Stylonemataceae</taxon>
        <taxon>Rhodosorus</taxon>
    </lineage>
</organism>
<feature type="transmembrane region" description="Helical" evidence="1">
    <location>
        <begin position="128"/>
        <end position="146"/>
    </location>
</feature>
<accession>A0A7S0BT20</accession>
<evidence type="ECO:0000256" key="1">
    <source>
        <dbReference type="SAM" id="Phobius"/>
    </source>
</evidence>
<name>A0A7S0BT20_9RHOD</name>
<evidence type="ECO:0000313" key="2">
    <source>
        <dbReference type="EMBL" id="CAD8402807.1"/>
    </source>
</evidence>
<sequence>MSSALAVLRGRASEALHRRLNGRELPLMYPFLGLMMAGGFTTYIRGQWAANERQRQMEIEIAEKRQRMGFKEPEQDPAYNGEFAFEEKPSSESFNKKVGLASLAAAAVGVQLYRQWDRKSVAMALMHTRVLAQGTIVLGVIAYFGLQEYRRKEQEKLEAATE</sequence>
<feature type="transmembrane region" description="Helical" evidence="1">
    <location>
        <begin position="27"/>
        <end position="46"/>
    </location>
</feature>
<dbReference type="Gene3D" id="6.10.140.1320">
    <property type="match status" value="1"/>
</dbReference>
<keyword evidence="1" id="KW-0812">Transmembrane</keyword>
<feature type="transmembrane region" description="Helical" evidence="1">
    <location>
        <begin position="98"/>
        <end position="116"/>
    </location>
</feature>
<keyword evidence="1" id="KW-1133">Transmembrane helix</keyword>
<protein>
    <recommendedName>
        <fullName evidence="3">HIG1 domain-containing protein</fullName>
    </recommendedName>
</protein>